<dbReference type="PANTHER" id="PTHR43562:SF3">
    <property type="entry name" value="SODIUM ION_PROTON EXCHANGER (EUROFUNG)"/>
    <property type="match status" value="1"/>
</dbReference>
<keyword evidence="6" id="KW-0915">Sodium</keyword>
<evidence type="ECO:0000256" key="9">
    <source>
        <dbReference type="ARBA" id="ARBA00023201"/>
    </source>
</evidence>
<evidence type="ECO:0000256" key="2">
    <source>
        <dbReference type="ARBA" id="ARBA00022448"/>
    </source>
</evidence>
<keyword evidence="4 10" id="KW-0812">Transmembrane</keyword>
<reference evidence="12" key="1">
    <citation type="journal article" date="2019" name="Environ. Microbiol.">
        <title>Fungal ecological strategies reflected in gene transcription - a case study of two litter decomposers.</title>
        <authorList>
            <person name="Barbi F."/>
            <person name="Kohler A."/>
            <person name="Barry K."/>
            <person name="Baskaran P."/>
            <person name="Daum C."/>
            <person name="Fauchery L."/>
            <person name="Ihrmark K."/>
            <person name="Kuo A."/>
            <person name="LaButti K."/>
            <person name="Lipzen A."/>
            <person name="Morin E."/>
            <person name="Grigoriev I.V."/>
            <person name="Henrissat B."/>
            <person name="Lindahl B."/>
            <person name="Martin F."/>
        </authorList>
    </citation>
    <scope>NUCLEOTIDE SEQUENCE</scope>
    <source>
        <strain evidence="12">JB14</strain>
    </source>
</reference>
<evidence type="ECO:0000256" key="1">
    <source>
        <dbReference type="ARBA" id="ARBA00004141"/>
    </source>
</evidence>
<evidence type="ECO:0000259" key="11">
    <source>
        <dbReference type="Pfam" id="PF00999"/>
    </source>
</evidence>
<dbReference type="EMBL" id="ML769614">
    <property type="protein sequence ID" value="KAE9391723.1"/>
    <property type="molecule type" value="Genomic_DNA"/>
</dbReference>
<dbReference type="InterPro" id="IPR006153">
    <property type="entry name" value="Cation/H_exchanger_TM"/>
</dbReference>
<evidence type="ECO:0000313" key="13">
    <source>
        <dbReference type="Proteomes" id="UP000799118"/>
    </source>
</evidence>
<comment type="subcellular location">
    <subcellularLocation>
        <location evidence="1">Membrane</location>
        <topology evidence="1">Multi-pass membrane protein</topology>
    </subcellularLocation>
</comment>
<feature type="transmembrane region" description="Helical" evidence="10">
    <location>
        <begin position="183"/>
        <end position="205"/>
    </location>
</feature>
<feature type="transmembrane region" description="Helical" evidence="10">
    <location>
        <begin position="299"/>
        <end position="318"/>
    </location>
</feature>
<keyword evidence="9" id="KW-0739">Sodium transport</keyword>
<evidence type="ECO:0000313" key="12">
    <source>
        <dbReference type="EMBL" id="KAE9391723.1"/>
    </source>
</evidence>
<evidence type="ECO:0000256" key="8">
    <source>
        <dbReference type="ARBA" id="ARBA00023136"/>
    </source>
</evidence>
<evidence type="ECO:0000256" key="6">
    <source>
        <dbReference type="ARBA" id="ARBA00023053"/>
    </source>
</evidence>
<dbReference type="GO" id="GO:0006814">
    <property type="term" value="P:sodium ion transport"/>
    <property type="evidence" value="ECO:0007669"/>
    <property type="project" value="UniProtKB-KW"/>
</dbReference>
<name>A0A6A4H1Z7_9AGAR</name>
<accession>A0A6A4H1Z7</accession>
<sequence length="458" mass="49046">PDISILLTVSSLLYLLNVAESIFSLILEAGLLGSLIVGIIYGPEGANLLPEYLLQTLLVFGYIGLILLIFEAGINTNISLLYKNMALSVLVAGTGVILPIAFSIFLLHFGFGYGVLQGFAAGASLSSTSLGTTLALLKPEFRQTRTGVVLLSAALFDDVVGLIIAAIIQGFSNSSNADISWPVILRPILVSVAFALVAGLLVWVIRPLTRRMSYRWKLIVYQGRTQLCILTIVVSGFVAGASYAGTSELYGAYLAGVIVAQIFLEPPRADQPDLAQLPHGAESPTLVSSGVIIYTPHLAFTYVLSPIFFASIGAALPIRSLGSVDGSSRVVWRGLVYALLMAIAKALTGIWLLIPPSFLHVPTILHHLEKEEAVYYNRQQTVHNPNADSSDSTMSRMNSAVLLGLAMIARGEVALIVSQLARPILTEMSQELYAMVIWAILLDTVGGALGVGLLLRRK</sequence>
<feature type="transmembrane region" description="Helical" evidence="10">
    <location>
        <begin position="149"/>
        <end position="171"/>
    </location>
</feature>
<dbReference type="PANTHER" id="PTHR43562">
    <property type="entry name" value="NAPA-TYPE SODIUM/HYDROGEN ANTIPORTER"/>
    <property type="match status" value="1"/>
</dbReference>
<dbReference type="Gene3D" id="1.20.1530.20">
    <property type="match status" value="1"/>
</dbReference>
<evidence type="ECO:0000256" key="10">
    <source>
        <dbReference type="SAM" id="Phobius"/>
    </source>
</evidence>
<evidence type="ECO:0000256" key="4">
    <source>
        <dbReference type="ARBA" id="ARBA00022692"/>
    </source>
</evidence>
<keyword evidence="3" id="KW-0050">Antiport</keyword>
<dbReference type="OrthoDB" id="1288932at2759"/>
<dbReference type="AlphaFoldDB" id="A0A6A4H1Z7"/>
<dbReference type="Proteomes" id="UP000799118">
    <property type="component" value="Unassembled WGS sequence"/>
</dbReference>
<feature type="non-terminal residue" evidence="12">
    <location>
        <position position="1"/>
    </location>
</feature>
<keyword evidence="5 10" id="KW-1133">Transmembrane helix</keyword>
<keyword evidence="8 10" id="KW-0472">Membrane</keyword>
<dbReference type="GO" id="GO:1902600">
    <property type="term" value="P:proton transmembrane transport"/>
    <property type="evidence" value="ECO:0007669"/>
    <property type="project" value="InterPro"/>
</dbReference>
<feature type="transmembrane region" description="Helical" evidence="10">
    <location>
        <begin position="330"/>
        <end position="354"/>
    </location>
</feature>
<keyword evidence="13" id="KW-1185">Reference proteome</keyword>
<feature type="transmembrane region" description="Helical" evidence="10">
    <location>
        <begin position="52"/>
        <end position="74"/>
    </location>
</feature>
<evidence type="ECO:0000256" key="3">
    <source>
        <dbReference type="ARBA" id="ARBA00022449"/>
    </source>
</evidence>
<proteinExistence type="predicted"/>
<organism evidence="12 13">
    <name type="scientific">Gymnopus androsaceus JB14</name>
    <dbReference type="NCBI Taxonomy" id="1447944"/>
    <lineage>
        <taxon>Eukaryota</taxon>
        <taxon>Fungi</taxon>
        <taxon>Dikarya</taxon>
        <taxon>Basidiomycota</taxon>
        <taxon>Agaricomycotina</taxon>
        <taxon>Agaricomycetes</taxon>
        <taxon>Agaricomycetidae</taxon>
        <taxon>Agaricales</taxon>
        <taxon>Marasmiineae</taxon>
        <taxon>Omphalotaceae</taxon>
        <taxon>Gymnopus</taxon>
    </lineage>
</organism>
<feature type="transmembrane region" description="Helical" evidence="10">
    <location>
        <begin position="12"/>
        <end position="40"/>
    </location>
</feature>
<dbReference type="GO" id="GO:0016020">
    <property type="term" value="C:membrane"/>
    <property type="evidence" value="ECO:0007669"/>
    <property type="project" value="UniProtKB-SubCell"/>
</dbReference>
<dbReference type="InterPro" id="IPR038770">
    <property type="entry name" value="Na+/solute_symporter_sf"/>
</dbReference>
<dbReference type="GO" id="GO:0015297">
    <property type="term" value="F:antiporter activity"/>
    <property type="evidence" value="ECO:0007669"/>
    <property type="project" value="UniProtKB-KW"/>
</dbReference>
<feature type="transmembrane region" description="Helical" evidence="10">
    <location>
        <begin position="432"/>
        <end position="455"/>
    </location>
</feature>
<feature type="domain" description="Cation/H+ exchanger transmembrane" evidence="11">
    <location>
        <begin position="31"/>
        <end position="455"/>
    </location>
</feature>
<keyword evidence="7" id="KW-0406">Ion transport</keyword>
<feature type="non-terminal residue" evidence="12">
    <location>
        <position position="458"/>
    </location>
</feature>
<evidence type="ECO:0000256" key="5">
    <source>
        <dbReference type="ARBA" id="ARBA00022989"/>
    </source>
</evidence>
<feature type="transmembrane region" description="Helical" evidence="10">
    <location>
        <begin position="115"/>
        <end position="137"/>
    </location>
</feature>
<gene>
    <name evidence="12" type="ORF">BT96DRAFT_778998</name>
</gene>
<dbReference type="Pfam" id="PF00999">
    <property type="entry name" value="Na_H_Exchanger"/>
    <property type="match status" value="1"/>
</dbReference>
<feature type="transmembrane region" description="Helical" evidence="10">
    <location>
        <begin position="226"/>
        <end position="244"/>
    </location>
</feature>
<keyword evidence="2" id="KW-0813">Transport</keyword>
<protein>
    <submittedName>
        <fullName evidence="12">Sodium/hydrogen exchanger</fullName>
    </submittedName>
</protein>
<evidence type="ECO:0000256" key="7">
    <source>
        <dbReference type="ARBA" id="ARBA00023065"/>
    </source>
</evidence>
<feature type="transmembrane region" description="Helical" evidence="10">
    <location>
        <begin position="86"/>
        <end position="109"/>
    </location>
</feature>